<dbReference type="AlphaFoldDB" id="A0A1X7AMT0"/>
<reference evidence="1 2" key="1">
    <citation type="submission" date="2017-03" db="EMBL/GenBank/DDBJ databases">
        <authorList>
            <person name="Afonso C.L."/>
            <person name="Miller P.J."/>
            <person name="Scott M.A."/>
            <person name="Spackman E."/>
            <person name="Goraichik I."/>
            <person name="Dimitrov K.M."/>
            <person name="Suarez D.L."/>
            <person name="Swayne D.E."/>
        </authorList>
    </citation>
    <scope>NUCLEOTIDE SEQUENCE [LARGE SCALE GENOMIC DNA]</scope>
    <source>
        <strain evidence="1">SB41UT1</strain>
    </source>
</reference>
<accession>A0A1X7AMT0</accession>
<dbReference type="Proteomes" id="UP000196573">
    <property type="component" value="Unassembled WGS sequence"/>
</dbReference>
<name>A0A1X7AMT0_9GAMM</name>
<sequence>MDQHDFIAKAIDKAASQQRKQQFAGTPYARALEGRWRSIRTRVAEAESSAFHTAKAIQDLKPEQQAISRQVTAYSQDASVSSWVEGLRDQLIALRDKKDYKSFQALLLEHINQGLVPNREECGRLALEQFDGDIQMLLPLVLFTRLRAICAYGRSCKALVEGPAEFILPDMKILCRGMRGHDRSDTSFKMMRRVQAYILIQRMLLDSRISNQSIVLIPDRGECFRYAEVSAEMAQAYDIYMQNLNRLLEAFLTHDAMAVQEVLPRCAFDMTTVNNLTCQIDLDRASAIVADHLAALVTYMADQPGSKGCFDFSDFLEALMESTEGSSYPSRTPDRG</sequence>
<keyword evidence="2" id="KW-1185">Reference proteome</keyword>
<dbReference type="RefSeq" id="WP_087111981.1">
    <property type="nucleotide sequence ID" value="NZ_CBCSCN010000010.1"/>
</dbReference>
<protein>
    <submittedName>
        <fullName evidence="1">Uncharacterized protein</fullName>
    </submittedName>
</protein>
<evidence type="ECO:0000313" key="1">
    <source>
        <dbReference type="EMBL" id="SMA49571.1"/>
    </source>
</evidence>
<evidence type="ECO:0000313" key="2">
    <source>
        <dbReference type="Proteomes" id="UP000196573"/>
    </source>
</evidence>
<proteinExistence type="predicted"/>
<dbReference type="EMBL" id="FWPT01000008">
    <property type="protein sequence ID" value="SMA49571.1"/>
    <property type="molecule type" value="Genomic_DNA"/>
</dbReference>
<organism evidence="1 2">
    <name type="scientific">Parendozoicomonas haliclonae</name>
    <dbReference type="NCBI Taxonomy" id="1960125"/>
    <lineage>
        <taxon>Bacteria</taxon>
        <taxon>Pseudomonadati</taxon>
        <taxon>Pseudomonadota</taxon>
        <taxon>Gammaproteobacteria</taxon>
        <taxon>Oceanospirillales</taxon>
        <taxon>Endozoicomonadaceae</taxon>
        <taxon>Parendozoicomonas</taxon>
    </lineage>
</organism>
<gene>
    <name evidence="1" type="ORF">EHSB41UT_03357</name>
</gene>